<reference evidence="4" key="1">
    <citation type="submission" date="2019-07" db="EMBL/GenBank/DDBJ databases">
        <title>Bacillus alkalisoli sp. nov. isolated from saline soil.</title>
        <authorList>
            <person name="Sun J.-Q."/>
            <person name="Xu L."/>
        </authorList>
    </citation>
    <scope>NUCLEOTIDE SEQUENCE [LARGE SCALE GENOMIC DNA]</scope>
    <source>
        <strain evidence="4">M4U3P1</strain>
    </source>
</reference>
<evidence type="ECO:0000259" key="2">
    <source>
        <dbReference type="SMART" id="SM00852"/>
    </source>
</evidence>
<dbReference type="HAMAP" id="MF_00226_B">
    <property type="entry name" value="CinA_B"/>
    <property type="match status" value="1"/>
</dbReference>
<feature type="domain" description="MoaB/Mog" evidence="2">
    <location>
        <begin position="4"/>
        <end position="170"/>
    </location>
</feature>
<dbReference type="Gene3D" id="3.90.950.20">
    <property type="entry name" value="CinA-like"/>
    <property type="match status" value="1"/>
</dbReference>
<dbReference type="SUPFAM" id="SSF142433">
    <property type="entry name" value="CinA-like"/>
    <property type="match status" value="1"/>
</dbReference>
<dbReference type="NCBIfam" id="TIGR00200">
    <property type="entry name" value="cinA_nterm"/>
    <property type="match status" value="1"/>
</dbReference>
<dbReference type="NCBIfam" id="TIGR00199">
    <property type="entry name" value="PncC_domain"/>
    <property type="match status" value="1"/>
</dbReference>
<dbReference type="InterPro" id="IPR001453">
    <property type="entry name" value="MoaB/Mog_dom"/>
</dbReference>
<dbReference type="NCBIfam" id="TIGR00177">
    <property type="entry name" value="molyb_syn"/>
    <property type="match status" value="1"/>
</dbReference>
<dbReference type="InterPro" id="IPR036653">
    <property type="entry name" value="CinA-like_C"/>
</dbReference>
<evidence type="ECO:0000313" key="4">
    <source>
        <dbReference type="Proteomes" id="UP000318138"/>
    </source>
</evidence>
<dbReference type="RefSeq" id="WP_176009405.1">
    <property type="nucleotide sequence ID" value="NZ_CP041372.2"/>
</dbReference>
<dbReference type="InterPro" id="IPR008135">
    <property type="entry name" value="Competence-induced_CinA"/>
</dbReference>
<dbReference type="KEGG" id="psua:FLK61_32230"/>
<organism evidence="3 4">
    <name type="scientific">Paenalkalicoccus suaedae</name>
    <dbReference type="NCBI Taxonomy" id="2592382"/>
    <lineage>
        <taxon>Bacteria</taxon>
        <taxon>Bacillati</taxon>
        <taxon>Bacillota</taxon>
        <taxon>Bacilli</taxon>
        <taxon>Bacillales</taxon>
        <taxon>Bacillaceae</taxon>
        <taxon>Paenalkalicoccus</taxon>
    </lineage>
</organism>
<name>A0A859FES4_9BACI</name>
<evidence type="ECO:0000313" key="3">
    <source>
        <dbReference type="EMBL" id="QKS71370.1"/>
    </source>
</evidence>
<dbReference type="EMBL" id="CP041372">
    <property type="protein sequence ID" value="QKS71370.1"/>
    <property type="molecule type" value="Genomic_DNA"/>
</dbReference>
<protein>
    <recommendedName>
        <fullName evidence="1">Putative competence-damage inducible protein</fullName>
    </recommendedName>
</protein>
<dbReference type="Pfam" id="PF02464">
    <property type="entry name" value="CinA"/>
    <property type="match status" value="1"/>
</dbReference>
<dbReference type="PIRSF" id="PIRSF006728">
    <property type="entry name" value="CinA"/>
    <property type="match status" value="1"/>
</dbReference>
<dbReference type="Gene3D" id="3.40.980.10">
    <property type="entry name" value="MoaB/Mog-like domain"/>
    <property type="match status" value="1"/>
</dbReference>
<dbReference type="Pfam" id="PF00994">
    <property type="entry name" value="MoCF_biosynth"/>
    <property type="match status" value="1"/>
</dbReference>
<dbReference type="AlphaFoldDB" id="A0A859FES4"/>
<evidence type="ECO:0000256" key="1">
    <source>
        <dbReference type="HAMAP-Rule" id="MF_00226"/>
    </source>
</evidence>
<dbReference type="CDD" id="cd00885">
    <property type="entry name" value="cinA"/>
    <property type="match status" value="1"/>
</dbReference>
<dbReference type="InterPro" id="IPR036425">
    <property type="entry name" value="MoaB/Mog-like_dom_sf"/>
</dbReference>
<comment type="similarity">
    <text evidence="1">Belongs to the CinA family.</text>
</comment>
<dbReference type="PANTHER" id="PTHR13939:SF0">
    <property type="entry name" value="NMN AMIDOHYDROLASE-LIKE PROTEIN YFAY"/>
    <property type="match status" value="1"/>
</dbReference>
<dbReference type="Gene3D" id="3.30.70.2860">
    <property type="match status" value="1"/>
</dbReference>
<keyword evidence="4" id="KW-1185">Reference proteome</keyword>
<gene>
    <name evidence="1" type="primary">cinA</name>
    <name evidence="3" type="ORF">FLK61_32230</name>
</gene>
<dbReference type="SUPFAM" id="SSF53218">
    <property type="entry name" value="Molybdenum cofactor biosynthesis proteins"/>
    <property type="match status" value="1"/>
</dbReference>
<sequence length="415" mass="45111">MNAEIIAVGSELLLGQIDNTNASFLSRELSSIGINVFYHQAVGDNEARLTSVLQASTERSDIVIVTGGLGPTKDDLTKETVAKLVNKELVYDNETYTRLEAFFISRNRTMTDNNKKQALIVEGAHVLQNDAGLACGMAIKHNDTIFVLLPGPPSELKPMVKSYALAFLQKEMGQQHVIESLILRFFEIGESRLVEELDDLIEAQTNPTIAPLASDGECMLRLTVKGSSTHENMQKLDALKDTILDRVGEYCYGVGEPTLEEVTVNELLTKSATVSSAESLTGGLFAEQLTSVTGTSKCFKGGTICYTNEAKESFGVPASVLAEYGAISEQTAQHLAELAKKTYDSTYAVSMTGVAGPDSSENKQPGLVYIGIATPSTTHIYSIQAGGNRQRVRVLAAKYAMYYLLKELRKKKVDD</sequence>
<dbReference type="Proteomes" id="UP000318138">
    <property type="component" value="Chromosome"/>
</dbReference>
<dbReference type="NCBIfam" id="NF001813">
    <property type="entry name" value="PRK00549.1"/>
    <property type="match status" value="1"/>
</dbReference>
<proteinExistence type="inferred from homology"/>
<dbReference type="InterPro" id="IPR008136">
    <property type="entry name" value="CinA_C"/>
</dbReference>
<accession>A0A859FES4</accession>
<dbReference type="PANTHER" id="PTHR13939">
    <property type="entry name" value="NICOTINAMIDE-NUCLEOTIDE AMIDOHYDROLASE PNCC"/>
    <property type="match status" value="1"/>
</dbReference>
<dbReference type="InterPro" id="IPR041424">
    <property type="entry name" value="CinA_KH"/>
</dbReference>
<dbReference type="SMART" id="SM00852">
    <property type="entry name" value="MoCF_biosynth"/>
    <property type="match status" value="1"/>
</dbReference>
<dbReference type="InterPro" id="IPR050101">
    <property type="entry name" value="CinA"/>
</dbReference>
<dbReference type="Pfam" id="PF18146">
    <property type="entry name" value="CinA_KH"/>
    <property type="match status" value="1"/>
</dbReference>